<dbReference type="InterPro" id="IPR045128">
    <property type="entry name" value="PI31-like"/>
</dbReference>
<dbReference type="GO" id="GO:0043161">
    <property type="term" value="P:proteasome-mediated ubiquitin-dependent protein catabolic process"/>
    <property type="evidence" value="ECO:0007669"/>
    <property type="project" value="InterPro"/>
</dbReference>
<accession>A0A078KA59</accession>
<evidence type="ECO:0000313" key="7">
    <source>
        <dbReference type="Proteomes" id="UP000072904"/>
    </source>
</evidence>
<dbReference type="VEuPathDB" id="PlasmoDB:PY17X_1211700"/>
<reference evidence="5" key="4">
    <citation type="submission" date="2019-05" db="EMBL/GenBank/DDBJ databases">
        <authorList>
            <consortium name="Pathogen Informatics"/>
        </authorList>
    </citation>
    <scope>NUCLEOTIDE SEQUENCE</scope>
    <source>
        <strain evidence="5">17X</strain>
    </source>
</reference>
<dbReference type="RefSeq" id="XP_724250.1">
    <property type="nucleotide sequence ID" value="XM_719157.1"/>
</dbReference>
<organism evidence="5 6">
    <name type="scientific">Plasmodium yoelii</name>
    <dbReference type="NCBI Taxonomy" id="5861"/>
    <lineage>
        <taxon>Eukaryota</taxon>
        <taxon>Sar</taxon>
        <taxon>Alveolata</taxon>
        <taxon>Apicomplexa</taxon>
        <taxon>Aconoidasida</taxon>
        <taxon>Haemosporida</taxon>
        <taxon>Plasmodiidae</taxon>
        <taxon>Plasmodium</taxon>
        <taxon>Plasmodium (Vinckeia)</taxon>
    </lineage>
</organism>
<reference evidence="6 7" key="1">
    <citation type="journal article" date="2014" name="BMC Biol.">
        <title>A comprehensive evaluation of rodent malaria parasite genomes and gene expression.</title>
        <authorList>
            <person name="Otto T.D."/>
            <person name="Bohme U."/>
            <person name="Jackson A.P."/>
            <person name="Hunt M."/>
            <person name="Franke-Fayard B."/>
            <person name="Hoeijmakers W.A."/>
            <person name="Religa A.A."/>
            <person name="Robertson L."/>
            <person name="Sanders M."/>
            <person name="Ogun S.A."/>
            <person name="Cunningham D."/>
            <person name="Erhart A."/>
            <person name="Billker O."/>
            <person name="Khan S.M."/>
            <person name="Stunnenberg H.G."/>
            <person name="Langhorne J."/>
            <person name="Holder A.A."/>
            <person name="Waters A.P."/>
            <person name="Newbold C.I."/>
            <person name="Pain A."/>
            <person name="Berriman M."/>
            <person name="Janse C.J."/>
        </authorList>
    </citation>
    <scope>NUCLEOTIDE SEQUENCE [LARGE SCALE GENOMIC DNA]</scope>
    <source>
        <strain evidence="5 6">17X</strain>
        <strain evidence="4 7">YM</strain>
    </source>
</reference>
<dbReference type="Pfam" id="PF11566">
    <property type="entry name" value="PI31_Prot_N"/>
    <property type="match status" value="1"/>
</dbReference>
<dbReference type="PANTHER" id="PTHR13266">
    <property type="entry name" value="PROTEASOME INHIBITOR"/>
    <property type="match status" value="1"/>
</dbReference>
<dbReference type="GO" id="GO:0000502">
    <property type="term" value="C:proteasome complex"/>
    <property type="evidence" value="ECO:0007669"/>
    <property type="project" value="UniProtKB-KW"/>
</dbReference>
<evidence type="ECO:0000313" key="6">
    <source>
        <dbReference type="Proteomes" id="UP000072874"/>
    </source>
</evidence>
<dbReference type="PANTHER" id="PTHR13266:SF1">
    <property type="entry name" value="PROTEASOME INHIBITOR PI31 SUBUNIT"/>
    <property type="match status" value="1"/>
</dbReference>
<sequence>MEECETFEELIQLFGDLKREDVFVLFIHSFILDNDFTYKLNKEKECKYNEDKKIQISNEYIKYTPDNTSDNFFISKLLIDPEWKNNSNNYNFMYTNKKNSENVTYNLNILKIENSLVIQIINVETPSNIHSITINMDEYINENNKECLTIKEKFNLNIPKLKKLCQTHILFNMQNNDNKQKKINNNNLIIETSEHKINMNNSNSSEQLRAFQNFNDDHFDDKNPIIRQNLIPDLRNGNNILKPDGLLVGPNNKFFNPQKLRYDPIGPFGNEPNADINPFEFQNNFPF</sequence>
<reference evidence="5" key="3">
    <citation type="submission" date="2014-05" db="EMBL/GenBank/DDBJ databases">
        <authorList>
            <person name="Aslett M.A."/>
            <person name="De Silva N."/>
        </authorList>
    </citation>
    <scope>NUCLEOTIDE SEQUENCE</scope>
    <source>
        <strain evidence="5">17X</strain>
    </source>
</reference>
<dbReference type="Proteomes" id="UP000072904">
    <property type="component" value="Chromosome 12"/>
</dbReference>
<gene>
    <name evidence="5" type="ORF">PY17X_1211700</name>
    <name evidence="4" type="ORF">PYYM_1211100</name>
</gene>
<dbReference type="InterPro" id="IPR021625">
    <property type="entry name" value="PI31_Prot_N"/>
</dbReference>
<dbReference type="VEuPathDB" id="PlasmoDB:Py17XNL_001204985"/>
<keyword evidence="2" id="KW-0647">Proteasome</keyword>
<evidence type="ECO:0000313" key="5">
    <source>
        <dbReference type="EMBL" id="VTZ79918.1"/>
    </source>
</evidence>
<comment type="similarity">
    <text evidence="1">Belongs to the proteasome inhibitor PI31 family.</text>
</comment>
<dbReference type="GO" id="GO:0070628">
    <property type="term" value="F:proteasome binding"/>
    <property type="evidence" value="ECO:0007669"/>
    <property type="project" value="InterPro"/>
</dbReference>
<proteinExistence type="inferred from homology"/>
<protein>
    <submittedName>
        <fullName evidence="5">PI31 domain-containing protein, putative</fullName>
    </submittedName>
</protein>
<dbReference type="EMBL" id="LM993666">
    <property type="protein sequence ID" value="VTZ79918.1"/>
    <property type="molecule type" value="Genomic_DNA"/>
</dbReference>
<dbReference type="VEuPathDB" id="PlasmoDB:PY04010"/>
<dbReference type="EMBL" id="LK934640">
    <property type="protein sequence ID" value="CDU19283.1"/>
    <property type="molecule type" value="Genomic_DNA"/>
</dbReference>
<dbReference type="GO" id="GO:0004866">
    <property type="term" value="F:endopeptidase inhibitor activity"/>
    <property type="evidence" value="ECO:0007669"/>
    <property type="project" value="InterPro"/>
</dbReference>
<evidence type="ECO:0000259" key="3">
    <source>
        <dbReference type="Pfam" id="PF11566"/>
    </source>
</evidence>
<dbReference type="OMA" id="EFQNNFP"/>
<feature type="domain" description="PI31 proteasome regulator N-terminal" evidence="3">
    <location>
        <begin position="18"/>
        <end position="179"/>
    </location>
</feature>
<name>A0A078KA59_PLAYE</name>
<evidence type="ECO:0000256" key="2">
    <source>
        <dbReference type="ARBA" id="ARBA00022942"/>
    </source>
</evidence>
<evidence type="ECO:0000256" key="1">
    <source>
        <dbReference type="ARBA" id="ARBA00006405"/>
    </source>
</evidence>
<dbReference type="KEGG" id="pyo:PY17X_1211700"/>
<dbReference type="Gene3D" id="3.40.1000.30">
    <property type="match status" value="1"/>
</dbReference>
<reference evidence="4" key="2">
    <citation type="submission" date="2014-05" db="EMBL/GenBank/DDBJ databases">
        <authorList>
            <person name="Aslett A.Martin."/>
            <person name="De Silva Nishadi"/>
        </authorList>
    </citation>
    <scope>NUCLEOTIDE SEQUENCE</scope>
    <source>
        <strain evidence="4">YM</strain>
    </source>
</reference>
<dbReference type="Proteomes" id="UP000072874">
    <property type="component" value="Chromosome 12"/>
</dbReference>
<dbReference type="AlphaFoldDB" id="A0A078KA59"/>
<dbReference type="VEuPathDB" id="PlasmoDB:PYYM_1211100"/>
<dbReference type="OrthoDB" id="370646at2759"/>
<evidence type="ECO:0000313" key="4">
    <source>
        <dbReference type="EMBL" id="CDU19283.1"/>
    </source>
</evidence>
<dbReference type="GeneID" id="3789575"/>